<dbReference type="PANTHER" id="PTHR38730:SF1">
    <property type="entry name" value="SLL7028 PROTEIN"/>
    <property type="match status" value="1"/>
</dbReference>
<dbReference type="InterPro" id="IPR036465">
    <property type="entry name" value="vWFA_dom_sf"/>
</dbReference>
<dbReference type="Pfam" id="PF13203">
    <property type="entry name" value="DUF2201_N"/>
    <property type="match status" value="1"/>
</dbReference>
<gene>
    <name evidence="4" type="ORF">E4021_02985</name>
</gene>
<dbReference type="Gene3D" id="3.40.50.410">
    <property type="entry name" value="von Willebrand factor, type A domain"/>
    <property type="match status" value="1"/>
</dbReference>
<evidence type="ECO:0000313" key="5">
    <source>
        <dbReference type="Proteomes" id="UP000308528"/>
    </source>
</evidence>
<dbReference type="Proteomes" id="UP000308528">
    <property type="component" value="Unassembled WGS sequence"/>
</dbReference>
<dbReference type="OrthoDB" id="9809307at2"/>
<dbReference type="SUPFAM" id="SSF53300">
    <property type="entry name" value="vWA-like"/>
    <property type="match status" value="1"/>
</dbReference>
<reference evidence="4 5" key="1">
    <citation type="submission" date="2019-04" db="EMBL/GenBank/DDBJ databases">
        <title>Lewinella litorea sp. nov., isolated from a marine sand.</title>
        <authorList>
            <person name="Yoon J.-H."/>
        </authorList>
    </citation>
    <scope>NUCLEOTIDE SEQUENCE [LARGE SCALE GENOMIC DNA]</scope>
    <source>
        <strain evidence="4 5">HSMS-39</strain>
    </source>
</reference>
<feature type="domain" description="VWA-like" evidence="2">
    <location>
        <begin position="278"/>
        <end position="392"/>
    </location>
</feature>
<feature type="region of interest" description="Disordered" evidence="1">
    <location>
        <begin position="158"/>
        <end position="184"/>
    </location>
</feature>
<dbReference type="EMBL" id="SRSF01000001">
    <property type="protein sequence ID" value="THH41574.1"/>
    <property type="molecule type" value="Genomic_DNA"/>
</dbReference>
<evidence type="ECO:0000256" key="1">
    <source>
        <dbReference type="SAM" id="MobiDB-lite"/>
    </source>
</evidence>
<evidence type="ECO:0008006" key="6">
    <source>
        <dbReference type="Google" id="ProtNLM"/>
    </source>
</evidence>
<keyword evidence="5" id="KW-1185">Reference proteome</keyword>
<dbReference type="CDD" id="cd00198">
    <property type="entry name" value="vWFA"/>
    <property type="match status" value="1"/>
</dbReference>
<proteinExistence type="predicted"/>
<dbReference type="RefSeq" id="WP_136456418.1">
    <property type="nucleotide sequence ID" value="NZ_SRSF01000001.1"/>
</dbReference>
<evidence type="ECO:0000313" key="4">
    <source>
        <dbReference type="EMBL" id="THH41574.1"/>
    </source>
</evidence>
<organism evidence="4 5">
    <name type="scientific">Neolewinella litorea</name>
    <dbReference type="NCBI Taxonomy" id="2562452"/>
    <lineage>
        <taxon>Bacteria</taxon>
        <taxon>Pseudomonadati</taxon>
        <taxon>Bacteroidota</taxon>
        <taxon>Saprospiria</taxon>
        <taxon>Saprospirales</taxon>
        <taxon>Lewinellaceae</taxon>
        <taxon>Neolewinella</taxon>
    </lineage>
</organism>
<feature type="domain" description="Putative metallopeptidase" evidence="3">
    <location>
        <begin position="12"/>
        <end position="264"/>
    </location>
</feature>
<dbReference type="InterPro" id="IPR018698">
    <property type="entry name" value="VWA-like_dom"/>
</dbReference>
<accession>A0A4S4NNK5</accession>
<sequence>MSSGDRQQTAERIRFARAYAAEHLPWFAPALFRCRIVLSEAVRVAAVDRHYNVYWNPDVVNKLYSDPDRSHALSELAFLWVHEISHRLRQHGERAEATGVRGQAASRRWNVACDLEINDSEWKGLRMPKAYPGHHARALGWPEGELAETYYRRLTEEAAPPPDIPDEGSGVHGQARPWEDGDHQRMTPLDEEILRREVARLTREAADQTVPVSWREWAADVLRSGVNWQQRLGHRLSIALQRGRGMRTDYAFGRPNRRQSVYHPVLPPSLSGARTASVAIVVDTSASMKGADLQRALAEVAAIIRQLEAPVTIIPCDLRAHEPVRIVSEREAFQVSHLPGGGGTDMRAGLSAALDLQPQPDSVLVITDGMTAYPEKPYRLPLIFAILGRSEDKRLPPQPPFRPDQVVEIR</sequence>
<evidence type="ECO:0000259" key="2">
    <source>
        <dbReference type="Pfam" id="PF09967"/>
    </source>
</evidence>
<dbReference type="Pfam" id="PF09967">
    <property type="entry name" value="DUF2201"/>
    <property type="match status" value="1"/>
</dbReference>
<comment type="caution">
    <text evidence="4">The sequence shown here is derived from an EMBL/GenBank/DDBJ whole genome shotgun (WGS) entry which is preliminary data.</text>
</comment>
<dbReference type="PANTHER" id="PTHR38730">
    <property type="entry name" value="SLL7028 PROTEIN"/>
    <property type="match status" value="1"/>
</dbReference>
<dbReference type="InterPro" id="IPR025154">
    <property type="entry name" value="Put_metallopeptidase_dom"/>
</dbReference>
<protein>
    <recommendedName>
        <fullName evidence="6">VWA domain-containing protein</fullName>
    </recommendedName>
</protein>
<name>A0A4S4NNK5_9BACT</name>
<evidence type="ECO:0000259" key="3">
    <source>
        <dbReference type="Pfam" id="PF13203"/>
    </source>
</evidence>
<dbReference type="AlphaFoldDB" id="A0A4S4NNK5"/>